<evidence type="ECO:0000313" key="2">
    <source>
        <dbReference type="Proteomes" id="UP000198339"/>
    </source>
</evidence>
<proteinExistence type="predicted"/>
<sequence>MSDSFVPPGIDLPPSTLPARLAELAAYLAAPAAGRLTEEQRALALGIARRLVCEIARELDRGIDADILWQSWLADGVPAAARLAAPCFARAEEHRWREQSMQQAAMPFAGAAGDARPESEQETLSAVDRAYLQLQIADGRRRDALGSPCIAPADLDPALFRTLLLDIAAWQLGRIEGDQGEGARLGNAVNGLMAKQASAPGIDAAARDYHAALAAEQALAEAAETAIARHDWPALIALAASAHGARFEAMAVALLSAEPAALPLLLAPLRLDRAALAPLEASFAQLTDRAVPGVLADHSAPRAEVRG</sequence>
<protein>
    <submittedName>
        <fullName evidence="1">Uncharacterized protein</fullName>
    </submittedName>
</protein>
<keyword evidence="2" id="KW-1185">Reference proteome</keyword>
<organism evidence="1 2">
    <name type="scientific">Sphingopyxis indica</name>
    <dbReference type="NCBI Taxonomy" id="436663"/>
    <lineage>
        <taxon>Bacteria</taxon>
        <taxon>Pseudomonadati</taxon>
        <taxon>Pseudomonadota</taxon>
        <taxon>Alphaproteobacteria</taxon>
        <taxon>Sphingomonadales</taxon>
        <taxon>Sphingomonadaceae</taxon>
        <taxon>Sphingopyxis</taxon>
    </lineage>
</organism>
<evidence type="ECO:0000313" key="1">
    <source>
        <dbReference type="EMBL" id="SNS29695.1"/>
    </source>
</evidence>
<gene>
    <name evidence="1" type="ORF">SAMN06295955_101187</name>
</gene>
<dbReference type="Proteomes" id="UP000198339">
    <property type="component" value="Unassembled WGS sequence"/>
</dbReference>
<dbReference type="RefSeq" id="WP_089214115.1">
    <property type="nucleotide sequence ID" value="NZ_FZPA01000001.1"/>
</dbReference>
<dbReference type="EMBL" id="FZPA01000001">
    <property type="protein sequence ID" value="SNS29695.1"/>
    <property type="molecule type" value="Genomic_DNA"/>
</dbReference>
<name>A0A239DBF6_9SPHN</name>
<accession>A0A239DBF6</accession>
<reference evidence="1 2" key="1">
    <citation type="submission" date="2017-06" db="EMBL/GenBank/DDBJ databases">
        <authorList>
            <person name="Kim H.J."/>
            <person name="Triplett B.A."/>
        </authorList>
    </citation>
    <scope>NUCLEOTIDE SEQUENCE [LARGE SCALE GENOMIC DNA]</scope>
    <source>
        <strain evidence="1 2">DS15</strain>
    </source>
</reference>
<dbReference type="AlphaFoldDB" id="A0A239DBF6"/>
<dbReference type="OrthoDB" id="7444488at2"/>